<dbReference type="GO" id="GO:0098703">
    <property type="term" value="P:calcium ion import across plasma membrane"/>
    <property type="evidence" value="ECO:0007669"/>
    <property type="project" value="TreeGrafter"/>
</dbReference>
<protein>
    <submittedName>
        <fullName evidence="12">Uncharacterized protein</fullName>
    </submittedName>
</protein>
<comment type="subcellular location">
    <subcellularLocation>
        <location evidence="1">Cell membrane</location>
        <topology evidence="1">Multi-pass membrane protein</topology>
    </subcellularLocation>
</comment>
<evidence type="ECO:0000256" key="11">
    <source>
        <dbReference type="PROSITE-ProRule" id="PRU00023"/>
    </source>
</evidence>
<evidence type="ECO:0000256" key="6">
    <source>
        <dbReference type="ARBA" id="ARBA00022737"/>
    </source>
</evidence>
<dbReference type="GO" id="GO:0005886">
    <property type="term" value="C:plasma membrane"/>
    <property type="evidence" value="ECO:0007669"/>
    <property type="project" value="UniProtKB-SubCell"/>
</dbReference>
<keyword evidence="13" id="KW-1185">Reference proteome</keyword>
<evidence type="ECO:0000256" key="3">
    <source>
        <dbReference type="ARBA" id="ARBA00022475"/>
    </source>
</evidence>
<proteinExistence type="predicted"/>
<organism evidence="12 13">
    <name type="scientific">Chiloscyllium punctatum</name>
    <name type="common">Brownbanded bambooshark</name>
    <name type="synonym">Hemiscyllium punctatum</name>
    <dbReference type="NCBI Taxonomy" id="137246"/>
    <lineage>
        <taxon>Eukaryota</taxon>
        <taxon>Metazoa</taxon>
        <taxon>Chordata</taxon>
        <taxon>Craniata</taxon>
        <taxon>Vertebrata</taxon>
        <taxon>Chondrichthyes</taxon>
        <taxon>Elasmobranchii</taxon>
        <taxon>Galeomorphii</taxon>
        <taxon>Galeoidea</taxon>
        <taxon>Orectolobiformes</taxon>
        <taxon>Hemiscylliidae</taxon>
        <taxon>Chiloscyllium</taxon>
    </lineage>
</organism>
<comment type="caution">
    <text evidence="12">The sequence shown here is derived from an EMBL/GenBank/DDBJ whole genome shotgun (WGS) entry which is preliminary data.</text>
</comment>
<accession>A0A401TGQ7</accession>
<dbReference type="SUPFAM" id="SSF48403">
    <property type="entry name" value="Ankyrin repeat"/>
    <property type="match status" value="1"/>
</dbReference>
<dbReference type="Proteomes" id="UP000287033">
    <property type="component" value="Unassembled WGS sequence"/>
</dbReference>
<keyword evidence="9" id="KW-0406">Ion transport</keyword>
<evidence type="ECO:0000256" key="8">
    <source>
        <dbReference type="ARBA" id="ARBA00023043"/>
    </source>
</evidence>
<keyword evidence="10" id="KW-0407">Ion channel</keyword>
<dbReference type="InterPro" id="IPR002110">
    <property type="entry name" value="Ankyrin_rpt"/>
</dbReference>
<dbReference type="OrthoDB" id="533508at2759"/>
<evidence type="ECO:0000256" key="1">
    <source>
        <dbReference type="ARBA" id="ARBA00004651"/>
    </source>
</evidence>
<evidence type="ECO:0000256" key="9">
    <source>
        <dbReference type="ARBA" id="ARBA00023065"/>
    </source>
</evidence>
<dbReference type="SMART" id="SM00248">
    <property type="entry name" value="ANK"/>
    <property type="match status" value="1"/>
</dbReference>
<dbReference type="PROSITE" id="PS50088">
    <property type="entry name" value="ANK_REPEAT"/>
    <property type="match status" value="1"/>
</dbReference>
<dbReference type="InterPro" id="IPR024862">
    <property type="entry name" value="TRPV"/>
</dbReference>
<evidence type="ECO:0000256" key="5">
    <source>
        <dbReference type="ARBA" id="ARBA00022673"/>
    </source>
</evidence>
<dbReference type="Gene3D" id="1.25.40.20">
    <property type="entry name" value="Ankyrin repeat-containing domain"/>
    <property type="match status" value="1"/>
</dbReference>
<dbReference type="Pfam" id="PF00023">
    <property type="entry name" value="Ank"/>
    <property type="match status" value="1"/>
</dbReference>
<keyword evidence="3" id="KW-0472">Membrane</keyword>
<evidence type="ECO:0000256" key="4">
    <source>
        <dbReference type="ARBA" id="ARBA00022568"/>
    </source>
</evidence>
<gene>
    <name evidence="12" type="ORF">chiPu_0025605</name>
</gene>
<dbReference type="EMBL" id="BEZZ01061880">
    <property type="protein sequence ID" value="GCC41822.1"/>
    <property type="molecule type" value="Genomic_DNA"/>
</dbReference>
<dbReference type="GO" id="GO:0005262">
    <property type="term" value="F:calcium channel activity"/>
    <property type="evidence" value="ECO:0007669"/>
    <property type="project" value="UniProtKB-KW"/>
</dbReference>
<reference evidence="12 13" key="1">
    <citation type="journal article" date="2018" name="Nat. Ecol. Evol.">
        <title>Shark genomes provide insights into elasmobranch evolution and the origin of vertebrates.</title>
        <authorList>
            <person name="Hara Y"/>
            <person name="Yamaguchi K"/>
            <person name="Onimaru K"/>
            <person name="Kadota M"/>
            <person name="Koyanagi M"/>
            <person name="Keeley SD"/>
            <person name="Tatsumi K"/>
            <person name="Tanaka K"/>
            <person name="Motone F"/>
            <person name="Kageyama Y"/>
            <person name="Nozu R"/>
            <person name="Adachi N"/>
            <person name="Nishimura O"/>
            <person name="Nakagawa R"/>
            <person name="Tanegashima C"/>
            <person name="Kiyatake I"/>
            <person name="Matsumoto R"/>
            <person name="Murakumo K"/>
            <person name="Nishida K"/>
            <person name="Terakita A"/>
            <person name="Kuratani S"/>
            <person name="Sato K"/>
            <person name="Hyodo S Kuraku.S."/>
        </authorList>
    </citation>
    <scope>NUCLEOTIDE SEQUENCE [LARGE SCALE GENOMIC DNA]</scope>
</reference>
<evidence type="ECO:0000313" key="13">
    <source>
        <dbReference type="Proteomes" id="UP000287033"/>
    </source>
</evidence>
<keyword evidence="7" id="KW-0106">Calcium</keyword>
<keyword evidence="5" id="KW-0107">Calcium channel</keyword>
<sequence length="69" mass="7634">MGILLDTAPEMVNQAALSPLYRGETPLHIAVVNQDTHSVKAMISRGADVSTPRATGTYYRRDPQNLLYF</sequence>
<keyword evidence="2" id="KW-0813">Transport</keyword>
<dbReference type="STRING" id="137246.A0A401TGQ7"/>
<feature type="non-terminal residue" evidence="12">
    <location>
        <position position="69"/>
    </location>
</feature>
<dbReference type="InterPro" id="IPR036770">
    <property type="entry name" value="Ankyrin_rpt-contain_sf"/>
</dbReference>
<keyword evidence="6" id="KW-0677">Repeat</keyword>
<dbReference type="AlphaFoldDB" id="A0A401TGQ7"/>
<keyword evidence="3" id="KW-1003">Cell membrane</keyword>
<evidence type="ECO:0000313" key="12">
    <source>
        <dbReference type="EMBL" id="GCC41822.1"/>
    </source>
</evidence>
<name>A0A401TGQ7_CHIPU</name>
<dbReference type="PROSITE" id="PS50297">
    <property type="entry name" value="ANK_REP_REGION"/>
    <property type="match status" value="1"/>
</dbReference>
<keyword evidence="8 11" id="KW-0040">ANK repeat</keyword>
<evidence type="ECO:0000256" key="2">
    <source>
        <dbReference type="ARBA" id="ARBA00022448"/>
    </source>
</evidence>
<evidence type="ECO:0000256" key="10">
    <source>
        <dbReference type="ARBA" id="ARBA00023303"/>
    </source>
</evidence>
<feature type="repeat" description="ANK" evidence="11">
    <location>
        <begin position="22"/>
        <end position="54"/>
    </location>
</feature>
<dbReference type="PANTHER" id="PTHR10582:SF25">
    <property type="entry name" value="TRANSIENT RECEPTOR POTENTIAL CATION CHANNEL SUBFAMILY V MEMBER 6"/>
    <property type="match status" value="1"/>
</dbReference>
<keyword evidence="4" id="KW-0109">Calcium transport</keyword>
<evidence type="ECO:0000256" key="7">
    <source>
        <dbReference type="ARBA" id="ARBA00022837"/>
    </source>
</evidence>
<dbReference type="PANTHER" id="PTHR10582">
    <property type="entry name" value="TRANSIENT RECEPTOR POTENTIAL ION CHANNEL PROTEIN"/>
    <property type="match status" value="1"/>
</dbReference>